<gene>
    <name evidence="2" type="ORF">AK812_SmicGene42311</name>
</gene>
<dbReference type="EMBL" id="LSRX01001737">
    <property type="protein sequence ID" value="OLP77614.1"/>
    <property type="molecule type" value="Genomic_DNA"/>
</dbReference>
<feature type="compositionally biased region" description="Polar residues" evidence="1">
    <location>
        <begin position="741"/>
        <end position="757"/>
    </location>
</feature>
<reference evidence="2 3" key="1">
    <citation type="submission" date="2016-02" db="EMBL/GenBank/DDBJ databases">
        <title>Genome analysis of coral dinoflagellate symbionts highlights evolutionary adaptations to a symbiotic lifestyle.</title>
        <authorList>
            <person name="Aranda M."/>
            <person name="Li Y."/>
            <person name="Liew Y.J."/>
            <person name="Baumgarten S."/>
            <person name="Simakov O."/>
            <person name="Wilson M."/>
            <person name="Piel J."/>
            <person name="Ashoor H."/>
            <person name="Bougouffa S."/>
            <person name="Bajic V.B."/>
            <person name="Ryu T."/>
            <person name="Ravasi T."/>
            <person name="Bayer T."/>
            <person name="Micklem G."/>
            <person name="Kim H."/>
            <person name="Bhak J."/>
            <person name="Lajeunesse T.C."/>
            <person name="Voolstra C.R."/>
        </authorList>
    </citation>
    <scope>NUCLEOTIDE SEQUENCE [LARGE SCALE GENOMIC DNA]</scope>
    <source>
        <strain evidence="2 3">CCMP2467</strain>
    </source>
</reference>
<feature type="region of interest" description="Disordered" evidence="1">
    <location>
        <begin position="592"/>
        <end position="611"/>
    </location>
</feature>
<dbReference type="Gene3D" id="3.30.420.10">
    <property type="entry name" value="Ribonuclease H-like superfamily/Ribonuclease H"/>
    <property type="match status" value="1"/>
</dbReference>
<comment type="caution">
    <text evidence="2">The sequence shown here is derived from an EMBL/GenBank/DDBJ whole genome shotgun (WGS) entry which is preliminary data.</text>
</comment>
<dbReference type="InterPro" id="IPR036397">
    <property type="entry name" value="RNaseH_sf"/>
</dbReference>
<feature type="compositionally biased region" description="Polar residues" evidence="1">
    <location>
        <begin position="598"/>
        <end position="609"/>
    </location>
</feature>
<sequence>MAPKPAAKAKGGGKSVTKDNLAPTTKLEFGYPPALTTALQAISSRATHDLWHAPSVLSGDPTAEQLAQRHANALTKLSKRLAGDVKAKEELTASLSMWAVTLGQHLAQLVERVRALSSKLDEDLIEACSETEALTTGASLATTERLQQARAALGPLWTAAQEQEVFRIAASLRAFGTVNDEAVTALRGGGDTAMSSTARDNGPGMGAFTAPGSLVDIVGDTGPRFGHGSLPPGGVTAAAVNEPNVGAANLAPAEMATATVGRWQKRRSGQRPDRPSKSPRRDLATAVPWVSASTGRTPEGLPRTQTTQIDEDEELIPDASASSPSWLASWIRLAGFAISHGGDLIGDLAKHEMQDTILPLSSDGRLCERTLQLANETWAALQAVAARGDGSGMEDLYMALQESLQTPASLSRSEISVCFCLAAETDRLFFMPINAFTAASCTPVFVRSGDEIAWECDQAVRLKLLAPALGHLSVWSYGTPVLVHPQIAARSVQFVSPSTSPQVGNVVTYSMTVPTHTYAAEMLGTVALHRRPRSARSPATAPAFAGESTDSPGFDITQIWLSELGDKTHGVELPVWIVQGVAHILHIPRGEPTLVEGDQTQGQADSTGSRGLARSVDAAGLARQINHVCHQLDTLTIRLESVGVLPSSDADGTQQASEPASATAVDSSASSWGAAMWVRSVFGLCLAGSQPRTAIILCSPLWGVLSVRADGSEGSDSGPAEPSSPDLADWQPPTPAASEPPTVSDTPILQPSGSSLARTTAPFEGAEASTPAAFPAEHIPVVQRRVAAAIQGVDIEPSTVPFLPPGCPVMIHNPFTGQTQCPALSSRVGTSHQLTEVLQDYSDRRGWQPIVCVQPQPDAQGVHLMPSAADARLVSVLFRNGAELRPRSFSLSVCAAVSLDRQDSLTMVPGLGSASPFACVIALYEGHSRALLLPRSLAVVEICRVIQYLTDWPFDAIRLPPTLWAALRHQPQAIARLRDGDVLDVHRAAQDGDRCGHISCFAAWGHGEAVLDGRFRLPGRFRGYFMPDSSHASILSLVQQATGPWAGGFVLVSPVWDGEDCIFCPTCDTGFATVILSAGGRRLSVLVPSRFTWNELLSYFQRLTGLGGTDLRAPPALRSWERWPSNQLFLRHGDHFSLEYDEEHPAHDGRSPGSFPSLEEVFGVLPVVNLSSEARVIVQQEFYDPSLECRLIKYTSRDFSLPGGLQYRPDVASKVTIGPPRDGDVLIRTSSGVRTSLAWIFALTLAGHFAGLHGALGALVAGHGVAAMFQVPQEAQHVTPVRIGKYPWRVPVGEQALHECVGVGYTARLWSPFALDNELVTVSPDTTVDDLRIDLASCEPAWSMAIVPVWPALWQQTLTFVPSSGEMPLVVVMIVSSEWQFAALIPGRTDLNWLVRHLRQITPGPLLSIRVPLVLWAPEWNSVHTTMPARGRWDASAQLFLGRFTRRFPGRWVPVPWAYSDAVQMRRCAEDHLHSNVIFETCSVQPDGCHLTGVCRTVNSRLSRESAAQMVQTTVDRVSVLGIAEDAPWPVLRDGDIIHQQPVSFVSSTAEPGRSTMPLPSTAVILFSILFGTGRHVGVHTLVFALYALRFDLRQFFPASQWNDLLRQSLPIPWPAPGIPLSRGTGSASAEACYLAARGAPSWVEYGPGKWFLDLQATCAFQVDLHSFWCANPLRETLPSSLPAAYRHVWEAFPQWPGGVPHELFISTDGSGSSEGSCAFMVWCLQGSTWFRLGWFAARVSHLPWRCSSGSQTGRHLLSYHSELAALQSAGLWLTCAVDMWRIRMGTTVNRVTIAVDNASAMQVAAGWAEAHSPVARRCREIWQAVQSRCQIRYQHVHSHVGVLVNTLVDALAEHAHSITSLSDWTPEFQTDIDTAFLDLGPWLWLVPRATVVDGVPGDGALEAPAPPTQLPLRFCSKNGTLSASKRLAAVTADGQRLASCPGDLEGKKASTGVRILLVTCRDPRLPVSVCAAHAPHADRSDREAAEFWAELREALRKAPPARGLVLGIDANADFAAPDEDPGHILPLARSALVLSAGHRAPSNLIVHFARRERTVACLQLLRDWRQQLRHAQETVGSYILSCCFYAWAGAARAAGAAHILQALRTARLWRSSLDLQVLRQAQRAHNLARKDKVEHFIALTRNATDEWHSSGKPILAIQKLRWASRRMAERRAVHSAGGYHIEAELEDQFRAQEGGQRVTTEQLQVSLATWLSKPSLTCTAALPSLVDMESASRRQAKGKAPGPDGIRNEIWRSSPVAAGEWLWHLCTGIILRGVPVAYAVAAFRNAWDLSVQSGRCLSVLFIDIQAAYYEASRQLIFQGDPEIREETALLQTVWHVPTGTWWAVTISTLRAEDRAQDSVISLGWADDLAIMADYVAEWLPPHLSMPCFTLRHIQERSTMLLKACRFLSRWGTPHRAFCDLWSDLDGPRTSKIIGDPGEFRCGLCRAVLPSRQALAAHVHRKHSVVSCVTRYTLGTACLWCHTQFFSTDRLKYHLRTARRCMHGLRVTVGAVYEYGSVSKRQGQRGHRGLPPTRLIGPTNATPAERHAAAAGRVCTEDELTGELVAAVGVRTPWEWPNPLLPDRVGDDAPVFSSRYLSLRVRHLCLAMMSATPGGGGLLGKPHNSARLISDARLLYGKDFELVFMFGRYPVLGTSIGRCGDLRLANGLGLLLLAKALPLCVPLMLQNHVVMGPQPL</sequence>
<dbReference type="SUPFAM" id="SSF53098">
    <property type="entry name" value="Ribonuclease H-like"/>
    <property type="match status" value="1"/>
</dbReference>
<accession>A0A1Q9C3W8</accession>
<keyword evidence="3" id="KW-1185">Reference proteome</keyword>
<dbReference type="GO" id="GO:0003676">
    <property type="term" value="F:nucleic acid binding"/>
    <property type="evidence" value="ECO:0007669"/>
    <property type="project" value="InterPro"/>
</dbReference>
<feature type="region of interest" description="Disordered" evidence="1">
    <location>
        <begin position="710"/>
        <end position="757"/>
    </location>
</feature>
<organism evidence="2 3">
    <name type="scientific">Symbiodinium microadriaticum</name>
    <name type="common">Dinoflagellate</name>
    <name type="synonym">Zooxanthella microadriatica</name>
    <dbReference type="NCBI Taxonomy" id="2951"/>
    <lineage>
        <taxon>Eukaryota</taxon>
        <taxon>Sar</taxon>
        <taxon>Alveolata</taxon>
        <taxon>Dinophyceae</taxon>
        <taxon>Suessiales</taxon>
        <taxon>Symbiodiniaceae</taxon>
        <taxon>Symbiodinium</taxon>
    </lineage>
</organism>
<dbReference type="OrthoDB" id="411614at2759"/>
<protein>
    <submittedName>
        <fullName evidence="2">Uncharacterized protein</fullName>
    </submittedName>
</protein>
<dbReference type="InterPro" id="IPR012337">
    <property type="entry name" value="RNaseH-like_sf"/>
</dbReference>
<feature type="compositionally biased region" description="Basic and acidic residues" evidence="1">
    <location>
        <begin position="270"/>
        <end position="283"/>
    </location>
</feature>
<feature type="region of interest" description="Disordered" evidence="1">
    <location>
        <begin position="259"/>
        <end position="306"/>
    </location>
</feature>
<name>A0A1Q9C3W8_SYMMI</name>
<dbReference type="Proteomes" id="UP000186817">
    <property type="component" value="Unassembled WGS sequence"/>
</dbReference>
<dbReference type="PROSITE" id="PS00028">
    <property type="entry name" value="ZINC_FINGER_C2H2_1"/>
    <property type="match status" value="1"/>
</dbReference>
<evidence type="ECO:0000313" key="3">
    <source>
        <dbReference type="Proteomes" id="UP000186817"/>
    </source>
</evidence>
<evidence type="ECO:0000313" key="2">
    <source>
        <dbReference type="EMBL" id="OLP77614.1"/>
    </source>
</evidence>
<dbReference type="SMART" id="SM00355">
    <property type="entry name" value="ZnF_C2H2"/>
    <property type="match status" value="2"/>
</dbReference>
<proteinExistence type="predicted"/>
<evidence type="ECO:0000256" key="1">
    <source>
        <dbReference type="SAM" id="MobiDB-lite"/>
    </source>
</evidence>
<dbReference type="InterPro" id="IPR013087">
    <property type="entry name" value="Znf_C2H2_type"/>
</dbReference>